<dbReference type="EMBL" id="WOGT01000002">
    <property type="protein sequence ID" value="MUN54607.1"/>
    <property type="molecule type" value="Genomic_DNA"/>
</dbReference>
<keyword evidence="3" id="KW-1185">Reference proteome</keyword>
<reference evidence="2 3" key="1">
    <citation type="submission" date="2019-12" db="EMBL/GenBank/DDBJ databases">
        <authorList>
            <person name="Li J."/>
            <person name="Shi Y."/>
            <person name="Xu G."/>
            <person name="Xiao D."/>
            <person name="Ran X."/>
        </authorList>
    </citation>
    <scope>NUCLEOTIDE SEQUENCE [LARGE SCALE GENOMIC DNA]</scope>
    <source>
        <strain evidence="2 3">JCM 15915</strain>
    </source>
</reference>
<dbReference type="InterPro" id="IPR029058">
    <property type="entry name" value="AB_hydrolase_fold"/>
</dbReference>
<evidence type="ECO:0000313" key="2">
    <source>
        <dbReference type="EMBL" id="MUN54607.1"/>
    </source>
</evidence>
<feature type="domain" description="Serine aminopeptidase S33" evidence="1">
    <location>
        <begin position="38"/>
        <end position="151"/>
    </location>
</feature>
<dbReference type="GO" id="GO:0016787">
    <property type="term" value="F:hydrolase activity"/>
    <property type="evidence" value="ECO:0007669"/>
    <property type="project" value="UniProtKB-KW"/>
</dbReference>
<gene>
    <name evidence="2" type="ORF">GMA10_05180</name>
</gene>
<dbReference type="OrthoDB" id="4536625at2"/>
<dbReference type="RefSeq" id="WP_129315361.1">
    <property type="nucleotide sequence ID" value="NZ_NOIQ01000006.1"/>
</dbReference>
<name>A0A7K1LHD9_9MICC</name>
<dbReference type="Gene3D" id="3.40.50.1820">
    <property type="entry name" value="alpha/beta hydrolase"/>
    <property type="match status" value="1"/>
</dbReference>
<dbReference type="Pfam" id="PF12146">
    <property type="entry name" value="Hydrolase_4"/>
    <property type="match status" value="1"/>
</dbReference>
<dbReference type="InterPro" id="IPR017208">
    <property type="entry name" value="UCP037442_abhydr"/>
</dbReference>
<evidence type="ECO:0000313" key="3">
    <source>
        <dbReference type="Proteomes" id="UP000462152"/>
    </source>
</evidence>
<accession>A0A7K1LHD9</accession>
<organism evidence="2 3">
    <name type="scientific">Rothia koreensis</name>
    <dbReference type="NCBI Taxonomy" id="592378"/>
    <lineage>
        <taxon>Bacteria</taxon>
        <taxon>Bacillati</taxon>
        <taxon>Actinomycetota</taxon>
        <taxon>Actinomycetes</taxon>
        <taxon>Micrococcales</taxon>
        <taxon>Micrococcaceae</taxon>
        <taxon>Rothia</taxon>
    </lineage>
</organism>
<dbReference type="Proteomes" id="UP000462152">
    <property type="component" value="Unassembled WGS sequence"/>
</dbReference>
<comment type="caution">
    <text evidence="2">The sequence shown here is derived from an EMBL/GenBank/DDBJ whole genome shotgun (WGS) entry which is preliminary data.</text>
</comment>
<dbReference type="InterPro" id="IPR022742">
    <property type="entry name" value="Hydrolase_4"/>
</dbReference>
<dbReference type="SUPFAM" id="SSF53474">
    <property type="entry name" value="alpha/beta-Hydrolases"/>
    <property type="match status" value="1"/>
</dbReference>
<protein>
    <submittedName>
        <fullName evidence="2">Alpha/beta fold hydrolase</fullName>
    </submittedName>
</protein>
<keyword evidence="2" id="KW-0378">Hydrolase</keyword>
<proteinExistence type="predicted"/>
<evidence type="ECO:0000259" key="1">
    <source>
        <dbReference type="Pfam" id="PF12146"/>
    </source>
</evidence>
<dbReference type="AlphaFoldDB" id="A0A7K1LHD9"/>
<sequence>MTAESSTTAETVAEPERFELTSERGLPISVSSWGDWASAEGVVLVVPAIATRARHYNAFARWLVGQGFVAVTFDFSGYGDSLRGPLKDSPVDILDWARDARTVLDWVAEKDATLPVTWVGHSLGGQLLGLAGDRGVTQSIFVATGVGSGWKSPWQTAVPGMVMFFLVGPIAQKLCGYYPGRRLRFFGNLPSGVMSQWRTWVAYPRYILGERPWLAPRYASITSPITAVSFTDDVVMSKAALRMLLSFYSGARKMHFRFSPKRLGVGSIGHMGPFRAASAGIWSAVFLPFLAKRRGSPADN</sequence>
<dbReference type="PIRSF" id="PIRSF037442">
    <property type="entry name" value="UCP037442_abhydr"/>
    <property type="match status" value="1"/>
</dbReference>